<dbReference type="AlphaFoldDB" id="A0A0K6IUA8"/>
<sequence>MSMPMGIAQTANLGLCDMAIERAQTRTQSLPGMVCLYGPSGVGKSVAATYVSNRRRAYYVQAKSVWTKKYFLQAVLREMGITPGRNIPEMLDQAAQELALSNRPLIIDEFDHIIDRNAVELVRDIYESSQAAILLIGEERLPDKLKKYERFHGRVLDWVPARLVSIEDARKLAPIYCQDIEVADDLLDVIVEKANGSMRRVVVNLERVHEIALSLGWPMATKQLWSDRALYTGQAPKRRL</sequence>
<dbReference type="EMBL" id="CYHG01000020">
    <property type="protein sequence ID" value="CUB06649.1"/>
    <property type="molecule type" value="Genomic_DNA"/>
</dbReference>
<dbReference type="Gene3D" id="3.40.50.300">
    <property type="entry name" value="P-loop containing nucleotide triphosphate hydrolases"/>
    <property type="match status" value="1"/>
</dbReference>
<dbReference type="Proteomes" id="UP000182769">
    <property type="component" value="Unassembled WGS sequence"/>
</dbReference>
<accession>A0A0K6IUA8</accession>
<evidence type="ECO:0000313" key="2">
    <source>
        <dbReference type="EMBL" id="CUB06649.1"/>
    </source>
</evidence>
<dbReference type="STRING" id="1137284.GCA_001418205_03695"/>
<evidence type="ECO:0000313" key="3">
    <source>
        <dbReference type="Proteomes" id="UP000182769"/>
    </source>
</evidence>
<dbReference type="InterPro" id="IPR052026">
    <property type="entry name" value="ExeA_AAA_ATPase_DNA-bind"/>
</dbReference>
<dbReference type="GO" id="GO:0016887">
    <property type="term" value="F:ATP hydrolysis activity"/>
    <property type="evidence" value="ECO:0007669"/>
    <property type="project" value="InterPro"/>
</dbReference>
<name>A0A0K6IUA8_9GAMM</name>
<dbReference type="PANTHER" id="PTHR35894:SF5">
    <property type="entry name" value="MU-LIKE PROPHAGE FLUMU DNA TRANSPOSITION PROTEIN B"/>
    <property type="match status" value="1"/>
</dbReference>
<organism evidence="2 3">
    <name type="scientific">Marinomonas fungiae</name>
    <dbReference type="NCBI Taxonomy" id="1137284"/>
    <lineage>
        <taxon>Bacteria</taxon>
        <taxon>Pseudomonadati</taxon>
        <taxon>Pseudomonadota</taxon>
        <taxon>Gammaproteobacteria</taxon>
        <taxon>Oceanospirillales</taxon>
        <taxon>Oceanospirillaceae</taxon>
        <taxon>Marinomonas</taxon>
    </lineage>
</organism>
<reference evidence="3" key="1">
    <citation type="submission" date="2015-08" db="EMBL/GenBank/DDBJ databases">
        <authorList>
            <person name="Varghese N."/>
        </authorList>
    </citation>
    <scope>NUCLEOTIDE SEQUENCE [LARGE SCALE GENOMIC DNA]</scope>
    <source>
        <strain evidence="3">JCM 18476</strain>
    </source>
</reference>
<dbReference type="SUPFAM" id="SSF52540">
    <property type="entry name" value="P-loop containing nucleoside triphosphate hydrolases"/>
    <property type="match status" value="1"/>
</dbReference>
<dbReference type="PANTHER" id="PTHR35894">
    <property type="entry name" value="GENERAL SECRETION PATHWAY PROTEIN A-RELATED"/>
    <property type="match status" value="1"/>
</dbReference>
<dbReference type="RefSeq" id="WP_055464689.1">
    <property type="nucleotide sequence ID" value="NZ_CYHG01000020.1"/>
</dbReference>
<dbReference type="OrthoDB" id="9797061at2"/>
<dbReference type="InterPro" id="IPR027417">
    <property type="entry name" value="P-loop_NTPase"/>
</dbReference>
<feature type="domain" description="ORC1/DEAH AAA+ ATPase" evidence="1">
    <location>
        <begin position="31"/>
        <end position="145"/>
    </location>
</feature>
<dbReference type="Pfam" id="PF13401">
    <property type="entry name" value="AAA_22"/>
    <property type="match status" value="1"/>
</dbReference>
<keyword evidence="3" id="KW-1185">Reference proteome</keyword>
<proteinExistence type="predicted"/>
<protein>
    <submittedName>
        <fullName evidence="2">AAA domain</fullName>
    </submittedName>
</protein>
<evidence type="ECO:0000259" key="1">
    <source>
        <dbReference type="Pfam" id="PF13401"/>
    </source>
</evidence>
<dbReference type="InterPro" id="IPR049945">
    <property type="entry name" value="AAA_22"/>
</dbReference>
<gene>
    <name evidence="2" type="ORF">Ga0061065_12028</name>
</gene>